<sequence length="55" mass="6298">MWQWCNAWPAILQYAEEADAAALPVLLADLRPVQDKVDRWMEVDFGVIRHVLSCG</sequence>
<name>A0A392NKW4_9FABA</name>
<organism evidence="1 2">
    <name type="scientific">Trifolium medium</name>
    <dbReference type="NCBI Taxonomy" id="97028"/>
    <lineage>
        <taxon>Eukaryota</taxon>
        <taxon>Viridiplantae</taxon>
        <taxon>Streptophyta</taxon>
        <taxon>Embryophyta</taxon>
        <taxon>Tracheophyta</taxon>
        <taxon>Spermatophyta</taxon>
        <taxon>Magnoliopsida</taxon>
        <taxon>eudicotyledons</taxon>
        <taxon>Gunneridae</taxon>
        <taxon>Pentapetalae</taxon>
        <taxon>rosids</taxon>
        <taxon>fabids</taxon>
        <taxon>Fabales</taxon>
        <taxon>Fabaceae</taxon>
        <taxon>Papilionoideae</taxon>
        <taxon>50 kb inversion clade</taxon>
        <taxon>NPAAA clade</taxon>
        <taxon>Hologalegina</taxon>
        <taxon>IRL clade</taxon>
        <taxon>Trifolieae</taxon>
        <taxon>Trifolium</taxon>
    </lineage>
</organism>
<dbReference type="EMBL" id="LXQA010041165">
    <property type="protein sequence ID" value="MCH99735.1"/>
    <property type="molecule type" value="Genomic_DNA"/>
</dbReference>
<protein>
    <submittedName>
        <fullName evidence="1">Uncharacterized protein</fullName>
    </submittedName>
</protein>
<evidence type="ECO:0000313" key="2">
    <source>
        <dbReference type="Proteomes" id="UP000265520"/>
    </source>
</evidence>
<evidence type="ECO:0000313" key="1">
    <source>
        <dbReference type="EMBL" id="MCH99735.1"/>
    </source>
</evidence>
<dbReference type="AlphaFoldDB" id="A0A392NKW4"/>
<comment type="caution">
    <text evidence="1">The sequence shown here is derived from an EMBL/GenBank/DDBJ whole genome shotgun (WGS) entry which is preliminary data.</text>
</comment>
<dbReference type="Proteomes" id="UP000265520">
    <property type="component" value="Unassembled WGS sequence"/>
</dbReference>
<reference evidence="1 2" key="1">
    <citation type="journal article" date="2018" name="Front. Plant Sci.">
        <title>Red Clover (Trifolium pratense) and Zigzag Clover (T. medium) - A Picture of Genomic Similarities and Differences.</title>
        <authorList>
            <person name="Dluhosova J."/>
            <person name="Istvanek J."/>
            <person name="Nedelnik J."/>
            <person name="Repkova J."/>
        </authorList>
    </citation>
    <scope>NUCLEOTIDE SEQUENCE [LARGE SCALE GENOMIC DNA]</scope>
    <source>
        <strain evidence="2">cv. 10/8</strain>
        <tissue evidence="1">Leaf</tissue>
    </source>
</reference>
<keyword evidence="2" id="KW-1185">Reference proteome</keyword>
<accession>A0A392NKW4</accession>
<proteinExistence type="predicted"/>